<keyword evidence="3" id="KW-1185">Reference proteome</keyword>
<evidence type="ECO:0000256" key="1">
    <source>
        <dbReference type="SAM" id="MobiDB-lite"/>
    </source>
</evidence>
<reference evidence="2 3" key="1">
    <citation type="submission" date="2018-09" db="EMBL/GenBank/DDBJ databases">
        <title>Isolation, diversity and antifungal activity of actinobacteria from wheat.</title>
        <authorList>
            <person name="Han C."/>
        </authorList>
    </citation>
    <scope>NUCLEOTIDE SEQUENCE [LARGE SCALE GENOMIC DNA]</scope>
    <source>
        <strain evidence="2 3">NEAU-YY265</strain>
    </source>
</reference>
<dbReference type="GO" id="GO:0005507">
    <property type="term" value="F:copper ion binding"/>
    <property type="evidence" value="ECO:0007669"/>
    <property type="project" value="InterPro"/>
</dbReference>
<dbReference type="Proteomes" id="UP000284057">
    <property type="component" value="Unassembled WGS sequence"/>
</dbReference>
<dbReference type="AlphaFoldDB" id="A0A418KIX7"/>
<comment type="caution">
    <text evidence="2">The sequence shown here is derived from an EMBL/GenBank/DDBJ whole genome shotgun (WGS) entry which is preliminary data.</text>
</comment>
<evidence type="ECO:0000313" key="3">
    <source>
        <dbReference type="Proteomes" id="UP000284057"/>
    </source>
</evidence>
<feature type="region of interest" description="Disordered" evidence="1">
    <location>
        <begin position="18"/>
        <end position="44"/>
    </location>
</feature>
<dbReference type="GO" id="GO:0016641">
    <property type="term" value="F:oxidoreductase activity, acting on the CH-NH2 group of donors, oxygen as acceptor"/>
    <property type="evidence" value="ECO:0007669"/>
    <property type="project" value="InterPro"/>
</dbReference>
<proteinExistence type="predicted"/>
<dbReference type="Pfam" id="PF01186">
    <property type="entry name" value="Lysyl_oxidase"/>
    <property type="match status" value="1"/>
</dbReference>
<sequence>MAVVVALATFPLLVTGCQDDGSDDTATARPRPTGSPVGAPVLPDLVPEPPVDVHTKDNGDGWQIEFSSVLVNVGEGEFLLFADRPTADDPWVATQGIAHDGGGVEVVPSGAEVEWGGDGHDHWHVRRVVTYRLVPIDDSGTPAPDGGRTDTKVGFCIYDFGRELDGVGPDDAVFGREGCQPEDALSLTMGLSPGWGDTYEWNLPGQSIDVTDLPDGPYRLWTEADEGGHFAEVTTDNNTTWVDVELTTAGGGARTAVVTAVGPTAEAAGNTH</sequence>
<dbReference type="EMBL" id="QUAL01000370">
    <property type="protein sequence ID" value="RIQ13679.1"/>
    <property type="molecule type" value="Genomic_DNA"/>
</dbReference>
<evidence type="ECO:0000313" key="2">
    <source>
        <dbReference type="EMBL" id="RIQ13679.1"/>
    </source>
</evidence>
<protein>
    <submittedName>
        <fullName evidence="2">Uncharacterized protein</fullName>
    </submittedName>
</protein>
<accession>A0A418KIX7</accession>
<dbReference type="InterPro" id="IPR001695">
    <property type="entry name" value="Lysyl_oxidase"/>
</dbReference>
<name>A0A418KIX7_9ACTN</name>
<gene>
    <name evidence="2" type="ORF">DY240_25515</name>
</gene>
<organism evidence="2 3">
    <name type="scientific">Jiangella rhizosphaerae</name>
    <dbReference type="NCBI Taxonomy" id="2293569"/>
    <lineage>
        <taxon>Bacteria</taxon>
        <taxon>Bacillati</taxon>
        <taxon>Actinomycetota</taxon>
        <taxon>Actinomycetes</taxon>
        <taxon>Jiangellales</taxon>
        <taxon>Jiangellaceae</taxon>
        <taxon>Jiangella</taxon>
    </lineage>
</organism>